<dbReference type="HOGENOM" id="CLU_3249578_0_0_9"/>
<evidence type="ECO:0000313" key="1">
    <source>
        <dbReference type="EMBL" id="EEG31269.1"/>
    </source>
</evidence>
<sequence>MFCRLAHILQIGKIDCKGSWLETSLPFPPSSPPGSLMHSAIC</sequence>
<proteinExistence type="predicted"/>
<name>C0EB49_9FIRM</name>
<accession>C0EB49</accession>
<dbReference type="EMBL" id="ACEC01000040">
    <property type="protein sequence ID" value="EEG31269.1"/>
    <property type="molecule type" value="Genomic_DNA"/>
</dbReference>
<organism evidence="1 2">
    <name type="scientific">[Clostridium] methylpentosum DSM 5476</name>
    <dbReference type="NCBI Taxonomy" id="537013"/>
    <lineage>
        <taxon>Bacteria</taxon>
        <taxon>Bacillati</taxon>
        <taxon>Bacillota</taxon>
        <taxon>Clostridia</taxon>
        <taxon>Eubacteriales</taxon>
        <taxon>Oscillospiraceae</taxon>
        <taxon>Oscillospiraceae incertae sedis</taxon>
    </lineage>
</organism>
<dbReference type="AlphaFoldDB" id="C0EB49"/>
<comment type="caution">
    <text evidence="1">The sequence shown here is derived from an EMBL/GenBank/DDBJ whole genome shotgun (WGS) entry which is preliminary data.</text>
</comment>
<dbReference type="Proteomes" id="UP000003340">
    <property type="component" value="Unassembled WGS sequence"/>
</dbReference>
<keyword evidence="2" id="KW-1185">Reference proteome</keyword>
<protein>
    <submittedName>
        <fullName evidence="1">Uncharacterized protein</fullName>
    </submittedName>
</protein>
<reference evidence="1 2" key="1">
    <citation type="submission" date="2009-01" db="EMBL/GenBank/DDBJ databases">
        <authorList>
            <person name="Fulton L."/>
            <person name="Clifton S."/>
            <person name="Fulton B."/>
            <person name="Xu J."/>
            <person name="Minx P."/>
            <person name="Pepin K.H."/>
            <person name="Johnson M."/>
            <person name="Bhonagiri V."/>
            <person name="Nash W.E."/>
            <person name="Mardis E.R."/>
            <person name="Wilson R.K."/>
        </authorList>
    </citation>
    <scope>NUCLEOTIDE SEQUENCE [LARGE SCALE GENOMIC DNA]</scope>
    <source>
        <strain evidence="1 2">DSM 5476</strain>
    </source>
</reference>
<evidence type="ECO:0000313" key="2">
    <source>
        <dbReference type="Proteomes" id="UP000003340"/>
    </source>
</evidence>
<gene>
    <name evidence="1" type="ORF">CLOSTMETH_01066</name>
</gene>
<reference evidence="1 2" key="2">
    <citation type="submission" date="2009-02" db="EMBL/GenBank/DDBJ databases">
        <title>Draft genome sequence of Clostridium methylpentosum (DSM 5476).</title>
        <authorList>
            <person name="Sudarsanam P."/>
            <person name="Ley R."/>
            <person name="Guruge J."/>
            <person name="Turnbaugh P.J."/>
            <person name="Mahowald M."/>
            <person name="Liep D."/>
            <person name="Gordon J."/>
        </authorList>
    </citation>
    <scope>NUCLEOTIDE SEQUENCE [LARGE SCALE GENOMIC DNA]</scope>
    <source>
        <strain evidence="1 2">DSM 5476</strain>
    </source>
</reference>